<evidence type="ECO:0000313" key="8">
    <source>
        <dbReference type="EMBL" id="PMQ19454.1"/>
    </source>
</evidence>
<keyword evidence="2" id="KW-0028">Amino-acid biosynthesis</keyword>
<name>A0A2N7RZY1_9MICC</name>
<dbReference type="GO" id="GO:0051287">
    <property type="term" value="F:NAD binding"/>
    <property type="evidence" value="ECO:0007669"/>
    <property type="project" value="InterPro"/>
</dbReference>
<comment type="similarity">
    <text evidence="1 5">Belongs to the D-isomer specific 2-hydroxyacid dehydrogenase family.</text>
</comment>
<dbReference type="InterPro" id="IPR029752">
    <property type="entry name" value="D-isomer_DH_CS1"/>
</dbReference>
<dbReference type="GO" id="GO:0016616">
    <property type="term" value="F:oxidoreductase activity, acting on the CH-OH group of donors, NAD or NADP as acceptor"/>
    <property type="evidence" value="ECO:0007669"/>
    <property type="project" value="InterPro"/>
</dbReference>
<dbReference type="InterPro" id="IPR050857">
    <property type="entry name" value="D-2-hydroxyacid_DH"/>
</dbReference>
<organism evidence="8 9">
    <name type="scientific">Glutamicibacter arilaitensis</name>
    <dbReference type="NCBI Taxonomy" id="256701"/>
    <lineage>
        <taxon>Bacteria</taxon>
        <taxon>Bacillati</taxon>
        <taxon>Actinomycetota</taxon>
        <taxon>Actinomycetes</taxon>
        <taxon>Micrococcales</taxon>
        <taxon>Micrococcaceae</taxon>
        <taxon>Glutamicibacter</taxon>
    </lineage>
</organism>
<dbReference type="AlphaFoldDB" id="A0A2N7RZY1"/>
<evidence type="ECO:0000256" key="3">
    <source>
        <dbReference type="ARBA" id="ARBA00023002"/>
    </source>
</evidence>
<reference evidence="8 9" key="1">
    <citation type="journal article" date="2017" name="Elife">
        <title>Extensive horizontal gene transfer in cheese-associated bacteria.</title>
        <authorList>
            <person name="Bonham K.S."/>
            <person name="Wolfe B.E."/>
            <person name="Dutton R.J."/>
        </authorList>
    </citation>
    <scope>NUCLEOTIDE SEQUENCE [LARGE SCALE GENOMIC DNA]</scope>
    <source>
        <strain evidence="8 9">JB182</strain>
    </source>
</reference>
<evidence type="ECO:0000259" key="6">
    <source>
        <dbReference type="Pfam" id="PF00389"/>
    </source>
</evidence>
<dbReference type="SUPFAM" id="SSF52283">
    <property type="entry name" value="Formate/glycerate dehydrogenase catalytic domain-like"/>
    <property type="match status" value="1"/>
</dbReference>
<dbReference type="PANTHER" id="PTHR42789">
    <property type="entry name" value="D-ISOMER SPECIFIC 2-HYDROXYACID DEHYDROGENASE FAMILY PROTEIN (AFU_ORTHOLOGUE AFUA_6G10090)"/>
    <property type="match status" value="1"/>
</dbReference>
<dbReference type="CDD" id="cd12169">
    <property type="entry name" value="PGDH_like_1"/>
    <property type="match status" value="1"/>
</dbReference>
<dbReference type="SUPFAM" id="SSF51735">
    <property type="entry name" value="NAD(P)-binding Rossmann-fold domains"/>
    <property type="match status" value="1"/>
</dbReference>
<evidence type="ECO:0000259" key="7">
    <source>
        <dbReference type="Pfam" id="PF02826"/>
    </source>
</evidence>
<keyword evidence="4" id="KW-0520">NAD</keyword>
<sequence length="323" mass="34894">MRIAILDDYQNVATALADFEGLAAELKAELTVFNEHLGHEDSEVCAALASFDVIVAMRERTPFPASRFALLPNLKLLVTTGRRNGSIDLAAAAAHGVVVSHTGYVPTDAVEHTWALILAAARRLDVELFSSDSPRAEASAWQSTFGMGLAGKTLGIYGLGNLGSRVAKVGLAFGMRVIAYSQNLTKARATEFGVELVSEAELFATSDIVTVHLKLSERSTGVIGAKQLAWMRPEAILVNTSRSKIVQTDALVQALENEQLYLAALDVFDIEPLPAKDRLLAARGVIATPHIGYVTIEQFEMFYRDSVANIRAWAKGSPIRVLS</sequence>
<evidence type="ECO:0000256" key="1">
    <source>
        <dbReference type="ARBA" id="ARBA00005854"/>
    </source>
</evidence>
<keyword evidence="3 5" id="KW-0560">Oxidoreductase</keyword>
<comment type="caution">
    <text evidence="8">The sequence shown here is derived from an EMBL/GenBank/DDBJ whole genome shotgun (WGS) entry which is preliminary data.</text>
</comment>
<protein>
    <submittedName>
        <fullName evidence="8">Hydroxyacid dehydrogenase</fullName>
    </submittedName>
</protein>
<dbReference type="GO" id="GO:0008652">
    <property type="term" value="P:amino acid biosynthetic process"/>
    <property type="evidence" value="ECO:0007669"/>
    <property type="project" value="UniProtKB-KW"/>
</dbReference>
<dbReference type="Pfam" id="PF02826">
    <property type="entry name" value="2-Hacid_dh_C"/>
    <property type="match status" value="1"/>
</dbReference>
<accession>A0A2N7RZY1</accession>
<feature type="domain" description="D-isomer specific 2-hydroxyacid dehydrogenase NAD-binding" evidence="7">
    <location>
        <begin position="116"/>
        <end position="292"/>
    </location>
</feature>
<dbReference type="Gene3D" id="3.40.50.720">
    <property type="entry name" value="NAD(P)-binding Rossmann-like Domain"/>
    <property type="match status" value="2"/>
</dbReference>
<evidence type="ECO:0000256" key="5">
    <source>
        <dbReference type="RuleBase" id="RU003719"/>
    </source>
</evidence>
<proteinExistence type="inferred from homology"/>
<dbReference type="EMBL" id="PNQX01000002">
    <property type="protein sequence ID" value="PMQ19454.1"/>
    <property type="molecule type" value="Genomic_DNA"/>
</dbReference>
<dbReference type="PROSITE" id="PS00065">
    <property type="entry name" value="D_2_HYDROXYACID_DH_1"/>
    <property type="match status" value="1"/>
</dbReference>
<dbReference type="PANTHER" id="PTHR42789:SF1">
    <property type="entry name" value="D-ISOMER SPECIFIC 2-HYDROXYACID DEHYDROGENASE FAMILY PROTEIN (AFU_ORTHOLOGUE AFUA_6G10090)"/>
    <property type="match status" value="1"/>
</dbReference>
<evidence type="ECO:0000256" key="4">
    <source>
        <dbReference type="ARBA" id="ARBA00023027"/>
    </source>
</evidence>
<dbReference type="InterPro" id="IPR006140">
    <property type="entry name" value="D-isomer_DH_NAD-bd"/>
</dbReference>
<dbReference type="Proteomes" id="UP000235739">
    <property type="component" value="Unassembled WGS sequence"/>
</dbReference>
<dbReference type="InterPro" id="IPR006139">
    <property type="entry name" value="D-isomer_2_OHA_DH_cat_dom"/>
</dbReference>
<evidence type="ECO:0000313" key="9">
    <source>
        <dbReference type="Proteomes" id="UP000235739"/>
    </source>
</evidence>
<dbReference type="Pfam" id="PF00389">
    <property type="entry name" value="2-Hacid_dh"/>
    <property type="match status" value="1"/>
</dbReference>
<gene>
    <name evidence="8" type="ORF">CIK84_12245</name>
</gene>
<evidence type="ECO:0000256" key="2">
    <source>
        <dbReference type="ARBA" id="ARBA00022605"/>
    </source>
</evidence>
<feature type="domain" description="D-isomer specific 2-hydroxyacid dehydrogenase catalytic" evidence="6">
    <location>
        <begin position="27"/>
        <end position="318"/>
    </location>
</feature>
<dbReference type="RefSeq" id="WP_102598642.1">
    <property type="nucleotide sequence ID" value="NZ_JABUYH010000012.1"/>
</dbReference>
<dbReference type="InterPro" id="IPR036291">
    <property type="entry name" value="NAD(P)-bd_dom_sf"/>
</dbReference>